<accession>A0AAN6U0C2</accession>
<dbReference type="GeneID" id="87829494"/>
<name>A0AAN6U0C2_9PEZI</name>
<dbReference type="EMBL" id="MU853227">
    <property type="protein sequence ID" value="KAK4124067.1"/>
    <property type="molecule type" value="Genomic_DNA"/>
</dbReference>
<reference evidence="2" key="1">
    <citation type="journal article" date="2023" name="Mol. Phylogenet. Evol.">
        <title>Genome-scale phylogeny and comparative genomics of the fungal order Sordariales.</title>
        <authorList>
            <person name="Hensen N."/>
            <person name="Bonometti L."/>
            <person name="Westerberg I."/>
            <person name="Brannstrom I.O."/>
            <person name="Guillou S."/>
            <person name="Cros-Aarteil S."/>
            <person name="Calhoun S."/>
            <person name="Haridas S."/>
            <person name="Kuo A."/>
            <person name="Mondo S."/>
            <person name="Pangilinan J."/>
            <person name="Riley R."/>
            <person name="LaButti K."/>
            <person name="Andreopoulos B."/>
            <person name="Lipzen A."/>
            <person name="Chen C."/>
            <person name="Yan M."/>
            <person name="Daum C."/>
            <person name="Ng V."/>
            <person name="Clum A."/>
            <person name="Steindorff A."/>
            <person name="Ohm R.A."/>
            <person name="Martin F."/>
            <person name="Silar P."/>
            <person name="Natvig D.O."/>
            <person name="Lalanne C."/>
            <person name="Gautier V."/>
            <person name="Ament-Velasquez S.L."/>
            <person name="Kruys A."/>
            <person name="Hutchinson M.I."/>
            <person name="Powell A.J."/>
            <person name="Barry K."/>
            <person name="Miller A.N."/>
            <person name="Grigoriev I.V."/>
            <person name="Debuchy R."/>
            <person name="Gladieux P."/>
            <person name="Hiltunen Thoren M."/>
            <person name="Johannesson H."/>
        </authorList>
    </citation>
    <scope>NUCLEOTIDE SEQUENCE</scope>
    <source>
        <strain evidence="2">CBS 731.68</strain>
    </source>
</reference>
<organism evidence="2 3">
    <name type="scientific">Parathielavia appendiculata</name>
    <dbReference type="NCBI Taxonomy" id="2587402"/>
    <lineage>
        <taxon>Eukaryota</taxon>
        <taxon>Fungi</taxon>
        <taxon>Dikarya</taxon>
        <taxon>Ascomycota</taxon>
        <taxon>Pezizomycotina</taxon>
        <taxon>Sordariomycetes</taxon>
        <taxon>Sordariomycetidae</taxon>
        <taxon>Sordariales</taxon>
        <taxon>Chaetomiaceae</taxon>
        <taxon>Parathielavia</taxon>
    </lineage>
</organism>
<evidence type="ECO:0000256" key="1">
    <source>
        <dbReference type="SAM" id="MobiDB-lite"/>
    </source>
</evidence>
<feature type="compositionally biased region" description="Low complexity" evidence="1">
    <location>
        <begin position="61"/>
        <end position="79"/>
    </location>
</feature>
<evidence type="ECO:0000313" key="3">
    <source>
        <dbReference type="Proteomes" id="UP001302602"/>
    </source>
</evidence>
<dbReference type="RefSeq" id="XP_062647838.1">
    <property type="nucleotide sequence ID" value="XM_062792725.1"/>
</dbReference>
<keyword evidence="3" id="KW-1185">Reference proteome</keyword>
<feature type="compositionally biased region" description="Basic residues" evidence="1">
    <location>
        <begin position="1"/>
        <end position="12"/>
    </location>
</feature>
<feature type="region of interest" description="Disordered" evidence="1">
    <location>
        <begin position="1"/>
        <end position="83"/>
    </location>
</feature>
<proteinExistence type="predicted"/>
<evidence type="ECO:0000313" key="2">
    <source>
        <dbReference type="EMBL" id="KAK4124067.1"/>
    </source>
</evidence>
<dbReference type="AlphaFoldDB" id="A0AAN6U0C2"/>
<sequence>MVQRALSHRRGARTLEVDTTPTAAGPSTPPYVTIPVIVRTGSTTAGRRESLPLSRHHMLRRSSSVSGRSTAASSSSSSGFNVTGFATGRLKGAEMYDQGSVIVDVEEELGGSKGEGH</sequence>
<dbReference type="Proteomes" id="UP001302602">
    <property type="component" value="Unassembled WGS sequence"/>
</dbReference>
<protein>
    <submittedName>
        <fullName evidence="2">Uncharacterized protein</fullName>
    </submittedName>
</protein>
<comment type="caution">
    <text evidence="2">The sequence shown here is derived from an EMBL/GenBank/DDBJ whole genome shotgun (WGS) entry which is preliminary data.</text>
</comment>
<gene>
    <name evidence="2" type="ORF">N657DRAFT_644258</name>
</gene>
<reference evidence="2" key="2">
    <citation type="submission" date="2023-05" db="EMBL/GenBank/DDBJ databases">
        <authorList>
            <consortium name="Lawrence Berkeley National Laboratory"/>
            <person name="Steindorff A."/>
            <person name="Hensen N."/>
            <person name="Bonometti L."/>
            <person name="Westerberg I."/>
            <person name="Brannstrom I.O."/>
            <person name="Guillou S."/>
            <person name="Cros-Aarteil S."/>
            <person name="Calhoun S."/>
            <person name="Haridas S."/>
            <person name="Kuo A."/>
            <person name="Mondo S."/>
            <person name="Pangilinan J."/>
            <person name="Riley R."/>
            <person name="Labutti K."/>
            <person name="Andreopoulos B."/>
            <person name="Lipzen A."/>
            <person name="Chen C."/>
            <person name="Yanf M."/>
            <person name="Daum C."/>
            <person name="Ng V."/>
            <person name="Clum A."/>
            <person name="Ohm R."/>
            <person name="Martin F."/>
            <person name="Silar P."/>
            <person name="Natvig D."/>
            <person name="Lalanne C."/>
            <person name="Gautier V."/>
            <person name="Ament-Velasquez S.L."/>
            <person name="Kruys A."/>
            <person name="Hutchinson M.I."/>
            <person name="Powell A.J."/>
            <person name="Barry K."/>
            <person name="Miller A.N."/>
            <person name="Grigoriev I.V."/>
            <person name="Debuchy R."/>
            <person name="Gladieux P."/>
            <person name="Thoren M.H."/>
            <person name="Johannesson H."/>
        </authorList>
    </citation>
    <scope>NUCLEOTIDE SEQUENCE</scope>
    <source>
        <strain evidence="2">CBS 731.68</strain>
    </source>
</reference>